<protein>
    <submittedName>
        <fullName evidence="1">Uncharacterized protein</fullName>
    </submittedName>
</protein>
<evidence type="ECO:0000313" key="1">
    <source>
        <dbReference type="EMBL" id="ALA13074.1"/>
    </source>
</evidence>
<dbReference type="EMBL" id="KT224359">
    <property type="protein sequence ID" value="ALA13074.1"/>
    <property type="molecule type" value="Genomic_DNA"/>
</dbReference>
<keyword evidence="2" id="KW-1185">Reference proteome</keyword>
<evidence type="ECO:0000313" key="2">
    <source>
        <dbReference type="Proteomes" id="UP000204602"/>
    </source>
</evidence>
<proteinExistence type="predicted"/>
<reference evidence="1 2" key="1">
    <citation type="journal article" date="2015" name="Genome Announc.">
        <title>Complete Genome Sequence of Bacillus cereus Group Phage TsarBomba.</title>
        <authorList>
            <person name="Erill I."/>
            <person name="Caruso S.M."/>
        </authorList>
    </citation>
    <scope>NUCLEOTIDE SEQUENCE [LARGE SCALE GENOMIC DNA]</scope>
</reference>
<dbReference type="OrthoDB" id="28775at10239"/>
<dbReference type="KEGG" id="vg:26633285"/>
<dbReference type="RefSeq" id="YP_009207050.1">
    <property type="nucleotide sequence ID" value="NC_028890.1"/>
</dbReference>
<dbReference type="GeneID" id="26633285"/>
<name>A0A0K2CZT9_9CAUD</name>
<organism evidence="1 2">
    <name type="scientific">Bacillus phage TsarBomba</name>
    <dbReference type="NCBI Taxonomy" id="1690456"/>
    <lineage>
        <taxon>Viruses</taxon>
        <taxon>Duplodnaviria</taxon>
        <taxon>Heunggongvirae</taxon>
        <taxon>Uroviricota</taxon>
        <taxon>Caudoviricetes</taxon>
        <taxon>Herelleviridae</taxon>
        <taxon>Bastillevirinae</taxon>
        <taxon>Tsarbombavirus</taxon>
        <taxon>Tsarbombavirus tsarbomba</taxon>
    </lineage>
</organism>
<accession>A0A0K2CZT9</accession>
<gene>
    <name evidence="1" type="ORF">TSARBOMBA_235</name>
</gene>
<dbReference type="Proteomes" id="UP000204602">
    <property type="component" value="Segment"/>
</dbReference>
<sequence length="60" mass="7403">MEIRRVEDPTLEEKINFCYRMAAMKGDEVECCFEDMLPENLEKSYNYYVQWEYKLRHEGE</sequence>